<dbReference type="EMBL" id="CAXAMN010028273">
    <property type="protein sequence ID" value="CAK9115953.1"/>
    <property type="molecule type" value="Genomic_DNA"/>
</dbReference>
<evidence type="ECO:0000313" key="1">
    <source>
        <dbReference type="EMBL" id="CAK9115953.1"/>
    </source>
</evidence>
<reference evidence="1 2" key="1">
    <citation type="submission" date="2024-02" db="EMBL/GenBank/DDBJ databases">
        <authorList>
            <person name="Chen Y."/>
            <person name="Shah S."/>
            <person name="Dougan E. K."/>
            <person name="Thang M."/>
            <person name="Chan C."/>
        </authorList>
    </citation>
    <scope>NUCLEOTIDE SEQUENCE [LARGE SCALE GENOMIC DNA]</scope>
</reference>
<dbReference type="Proteomes" id="UP001642484">
    <property type="component" value="Unassembled WGS sequence"/>
</dbReference>
<evidence type="ECO:0000313" key="2">
    <source>
        <dbReference type="Proteomes" id="UP001642484"/>
    </source>
</evidence>
<keyword evidence="2" id="KW-1185">Reference proteome</keyword>
<gene>
    <name evidence="1" type="ORF">CCMP2556_LOCUS53669</name>
</gene>
<organism evidence="1 2">
    <name type="scientific">Durusdinium trenchii</name>
    <dbReference type="NCBI Taxonomy" id="1381693"/>
    <lineage>
        <taxon>Eukaryota</taxon>
        <taxon>Sar</taxon>
        <taxon>Alveolata</taxon>
        <taxon>Dinophyceae</taxon>
        <taxon>Suessiales</taxon>
        <taxon>Symbiodiniaceae</taxon>
        <taxon>Durusdinium</taxon>
    </lineage>
</organism>
<comment type="caution">
    <text evidence="1">The sequence shown here is derived from an EMBL/GenBank/DDBJ whole genome shotgun (WGS) entry which is preliminary data.</text>
</comment>
<name>A0ABP0SUA2_9DINO</name>
<proteinExistence type="predicted"/>
<protein>
    <submittedName>
        <fullName evidence="1">Uncharacterized protein</fullName>
    </submittedName>
</protein>
<accession>A0ABP0SUA2</accession>
<sequence length="139" mass="15572">MQGDTFLQRGVRCFDTPPPRCENTPICENTSVSSLCSAPAIGRPASAEPQREPGIQGLQRAQFHEEHCRFEHFTKKGTLGIQCQSFALNSVPLKVRISQDTSDCRCVEFPLGNPSHWRSVKMGAGSFTSSWNQRYRKAR</sequence>